<accession>A0A160VD63</accession>
<sequence>MSAGYQTLTWNTRNQFGSPVAVGIYFDQIQTRDFVKTKKMVLLK</sequence>
<proteinExistence type="predicted"/>
<gene>
    <name evidence="1" type="ORF">MGWOODY_Mmi354</name>
</gene>
<name>A0A160VD63_9ZZZZ</name>
<evidence type="ECO:0000313" key="1">
    <source>
        <dbReference type="EMBL" id="CUV08293.1"/>
    </source>
</evidence>
<dbReference type="AlphaFoldDB" id="A0A160VD63"/>
<dbReference type="EMBL" id="FAXC01000039">
    <property type="protein sequence ID" value="CUV08293.1"/>
    <property type="molecule type" value="Genomic_DNA"/>
</dbReference>
<organism evidence="1">
    <name type="scientific">hydrothermal vent metagenome</name>
    <dbReference type="NCBI Taxonomy" id="652676"/>
    <lineage>
        <taxon>unclassified sequences</taxon>
        <taxon>metagenomes</taxon>
        <taxon>ecological metagenomes</taxon>
    </lineage>
</organism>
<reference evidence="1" key="1">
    <citation type="submission" date="2015-10" db="EMBL/GenBank/DDBJ databases">
        <authorList>
            <person name="Gilbert D.G."/>
        </authorList>
    </citation>
    <scope>NUCLEOTIDE SEQUENCE</scope>
</reference>
<protein>
    <submittedName>
        <fullName evidence="1">Uncharacterized protein</fullName>
    </submittedName>
</protein>
<dbReference type="Gene3D" id="2.60.40.4070">
    <property type="match status" value="1"/>
</dbReference>